<dbReference type="CDD" id="cd06170">
    <property type="entry name" value="LuxR_C_like"/>
    <property type="match status" value="1"/>
</dbReference>
<dbReference type="InterPro" id="IPR036388">
    <property type="entry name" value="WH-like_DNA-bd_sf"/>
</dbReference>
<dbReference type="SUPFAM" id="SSF46894">
    <property type="entry name" value="C-terminal effector domain of the bipartite response regulators"/>
    <property type="match status" value="1"/>
</dbReference>
<dbReference type="AlphaFoldDB" id="A0A516GF93"/>
<dbReference type="PROSITE" id="PS00622">
    <property type="entry name" value="HTH_LUXR_1"/>
    <property type="match status" value="1"/>
</dbReference>
<evidence type="ECO:0000256" key="3">
    <source>
        <dbReference type="ARBA" id="ARBA00023163"/>
    </source>
</evidence>
<evidence type="ECO:0000313" key="6">
    <source>
        <dbReference type="Proteomes" id="UP000315395"/>
    </source>
</evidence>
<reference evidence="5 6" key="1">
    <citation type="submission" date="2019-07" db="EMBL/GenBank/DDBJ databases">
        <title>complete genome sequencing of Ornithinimicrobium sp. H23M54.</title>
        <authorList>
            <person name="Bae J.-W."/>
            <person name="Lee S.-Y."/>
        </authorList>
    </citation>
    <scope>NUCLEOTIDE SEQUENCE [LARGE SCALE GENOMIC DNA]</scope>
    <source>
        <strain evidence="5 6">H23M54</strain>
    </source>
</reference>
<dbReference type="EMBL" id="CP041616">
    <property type="protein sequence ID" value="QDO90192.1"/>
    <property type="molecule type" value="Genomic_DNA"/>
</dbReference>
<sequence length="88" mass="9626">MELLLPHLTHLVMATVRPTEAESMPTVTGREAAVLRHVALGLTNRQIGRDLGISEATVRKHLEHSYQKLGVSSRAGAMTVLTRRTNTA</sequence>
<dbReference type="SMART" id="SM00421">
    <property type="entry name" value="HTH_LUXR"/>
    <property type="match status" value="1"/>
</dbReference>
<dbReference type="InterPro" id="IPR016032">
    <property type="entry name" value="Sig_transdc_resp-reg_C-effctor"/>
</dbReference>
<dbReference type="OrthoDB" id="3518313at2"/>
<dbReference type="PANTHER" id="PTHR44688">
    <property type="entry name" value="DNA-BINDING TRANSCRIPTIONAL ACTIVATOR DEVR_DOSR"/>
    <property type="match status" value="1"/>
</dbReference>
<dbReference type="PRINTS" id="PR00038">
    <property type="entry name" value="HTHLUXR"/>
</dbReference>
<keyword evidence="2" id="KW-0238">DNA-binding</keyword>
<accession>A0A516GF93</accession>
<gene>
    <name evidence="5" type="ORF">FNH13_03205</name>
</gene>
<dbReference type="PANTHER" id="PTHR44688:SF16">
    <property type="entry name" value="DNA-BINDING TRANSCRIPTIONAL ACTIVATOR DEVR_DOSR"/>
    <property type="match status" value="1"/>
</dbReference>
<dbReference type="PROSITE" id="PS50043">
    <property type="entry name" value="HTH_LUXR_2"/>
    <property type="match status" value="1"/>
</dbReference>
<proteinExistence type="predicted"/>
<keyword evidence="6" id="KW-1185">Reference proteome</keyword>
<dbReference type="InterPro" id="IPR000792">
    <property type="entry name" value="Tscrpt_reg_LuxR_C"/>
</dbReference>
<keyword evidence="3" id="KW-0804">Transcription</keyword>
<dbReference type="Proteomes" id="UP000315395">
    <property type="component" value="Chromosome"/>
</dbReference>
<name>A0A516GF93_9MICO</name>
<protein>
    <submittedName>
        <fullName evidence="5">Response regulator transcription factor</fullName>
    </submittedName>
</protein>
<dbReference type="GO" id="GO:0006355">
    <property type="term" value="P:regulation of DNA-templated transcription"/>
    <property type="evidence" value="ECO:0007669"/>
    <property type="project" value="InterPro"/>
</dbReference>
<dbReference type="Gene3D" id="1.10.10.10">
    <property type="entry name" value="Winged helix-like DNA-binding domain superfamily/Winged helix DNA-binding domain"/>
    <property type="match status" value="1"/>
</dbReference>
<evidence type="ECO:0000256" key="1">
    <source>
        <dbReference type="ARBA" id="ARBA00023015"/>
    </source>
</evidence>
<evidence type="ECO:0000256" key="2">
    <source>
        <dbReference type="ARBA" id="ARBA00023125"/>
    </source>
</evidence>
<evidence type="ECO:0000313" key="5">
    <source>
        <dbReference type="EMBL" id="QDO90192.1"/>
    </source>
</evidence>
<keyword evidence="1" id="KW-0805">Transcription regulation</keyword>
<evidence type="ECO:0000259" key="4">
    <source>
        <dbReference type="PROSITE" id="PS50043"/>
    </source>
</evidence>
<dbReference type="GO" id="GO:0003677">
    <property type="term" value="F:DNA binding"/>
    <property type="evidence" value="ECO:0007669"/>
    <property type="project" value="UniProtKB-KW"/>
</dbReference>
<dbReference type="KEGG" id="orz:FNH13_03205"/>
<organism evidence="5 6">
    <name type="scientific">Ornithinimicrobium ciconiae</name>
    <dbReference type="NCBI Taxonomy" id="2594265"/>
    <lineage>
        <taxon>Bacteria</taxon>
        <taxon>Bacillati</taxon>
        <taxon>Actinomycetota</taxon>
        <taxon>Actinomycetes</taxon>
        <taxon>Micrococcales</taxon>
        <taxon>Ornithinimicrobiaceae</taxon>
        <taxon>Ornithinimicrobium</taxon>
    </lineage>
</organism>
<feature type="domain" description="HTH luxR-type" evidence="4">
    <location>
        <begin position="20"/>
        <end position="85"/>
    </location>
</feature>
<dbReference type="Pfam" id="PF00196">
    <property type="entry name" value="GerE"/>
    <property type="match status" value="1"/>
</dbReference>